<organism evidence="2">
    <name type="scientific">Hokovirus HKV1</name>
    <dbReference type="NCBI Taxonomy" id="1977638"/>
    <lineage>
        <taxon>Viruses</taxon>
        <taxon>Varidnaviria</taxon>
        <taxon>Bamfordvirae</taxon>
        <taxon>Nucleocytoviricota</taxon>
        <taxon>Megaviricetes</taxon>
        <taxon>Imitervirales</taxon>
        <taxon>Mimiviridae</taxon>
        <taxon>Klosneuvirinae</taxon>
        <taxon>Hokovirus</taxon>
    </lineage>
</organism>
<keyword evidence="1" id="KW-0812">Transmembrane</keyword>
<proteinExistence type="predicted"/>
<feature type="transmembrane region" description="Helical" evidence="1">
    <location>
        <begin position="5"/>
        <end position="22"/>
    </location>
</feature>
<keyword evidence="1" id="KW-1133">Transmembrane helix</keyword>
<gene>
    <name evidence="2" type="ORF">Hokovirus_2_164</name>
</gene>
<dbReference type="EMBL" id="KY684104">
    <property type="protein sequence ID" value="ARF10637.1"/>
    <property type="molecule type" value="Genomic_DNA"/>
</dbReference>
<accession>A0A1V0SFZ5</accession>
<protein>
    <submittedName>
        <fullName evidence="2">Uncharacterized protein</fullName>
    </submittedName>
</protein>
<reference evidence="2" key="1">
    <citation type="journal article" date="2017" name="Science">
        <title>Giant viruses with an expanded complement of translation system components.</title>
        <authorList>
            <person name="Schulz F."/>
            <person name="Yutin N."/>
            <person name="Ivanova N.N."/>
            <person name="Ortega D.R."/>
            <person name="Lee T.K."/>
            <person name="Vierheilig J."/>
            <person name="Daims H."/>
            <person name="Horn M."/>
            <person name="Wagner M."/>
            <person name="Jensen G.J."/>
            <person name="Kyrpides N.C."/>
            <person name="Koonin E.V."/>
            <person name="Woyke T."/>
        </authorList>
    </citation>
    <scope>NUCLEOTIDE SEQUENCE</scope>
    <source>
        <strain evidence="2">HKV1</strain>
    </source>
</reference>
<name>A0A1V0SFZ5_9VIRU</name>
<evidence type="ECO:0000256" key="1">
    <source>
        <dbReference type="SAM" id="Phobius"/>
    </source>
</evidence>
<keyword evidence="1" id="KW-0472">Membrane</keyword>
<evidence type="ECO:0000313" key="2">
    <source>
        <dbReference type="EMBL" id="ARF10637.1"/>
    </source>
</evidence>
<sequence>MKHLIFFAIFAIVFIAIIYYGYNYISEPKVENFDGQIISDAFKGLSSTSHNLANEYYNRGTNATNGNSYTYPIFSDTVPPEEVSPVDDMTNISDNYLHLNKPYEYDGSRLTNFPDNYYLLNDGKDEEYALTNNLCSKSCCAPQWPLPFKMDTDQAVCKNKDNLVSSSYMCNTSLENAGCLCMTNEQANYLTSRGGNAGKDVFTY</sequence>